<dbReference type="OrthoDB" id="3797433at2759"/>
<reference evidence="1" key="1">
    <citation type="journal article" date="2020" name="Stud. Mycol.">
        <title>101 Dothideomycetes genomes: a test case for predicting lifestyles and emergence of pathogens.</title>
        <authorList>
            <person name="Haridas S."/>
            <person name="Albert R."/>
            <person name="Binder M."/>
            <person name="Bloem J."/>
            <person name="Labutti K."/>
            <person name="Salamov A."/>
            <person name="Andreopoulos B."/>
            <person name="Baker S."/>
            <person name="Barry K."/>
            <person name="Bills G."/>
            <person name="Bluhm B."/>
            <person name="Cannon C."/>
            <person name="Castanera R."/>
            <person name="Culley D."/>
            <person name="Daum C."/>
            <person name="Ezra D."/>
            <person name="Gonzalez J."/>
            <person name="Henrissat B."/>
            <person name="Kuo A."/>
            <person name="Liang C."/>
            <person name="Lipzen A."/>
            <person name="Lutzoni F."/>
            <person name="Magnuson J."/>
            <person name="Mondo S."/>
            <person name="Nolan M."/>
            <person name="Ohm R."/>
            <person name="Pangilinan J."/>
            <person name="Park H.-J."/>
            <person name="Ramirez L."/>
            <person name="Alfaro M."/>
            <person name="Sun H."/>
            <person name="Tritt A."/>
            <person name="Yoshinaga Y."/>
            <person name="Zwiers L.-H."/>
            <person name="Turgeon B."/>
            <person name="Goodwin S."/>
            <person name="Spatafora J."/>
            <person name="Crous P."/>
            <person name="Grigoriev I."/>
        </authorList>
    </citation>
    <scope>NUCLEOTIDE SEQUENCE</scope>
    <source>
        <strain evidence="1">CBS 175.79</strain>
    </source>
</reference>
<gene>
    <name evidence="1" type="ORF">BU24DRAFT_425776</name>
</gene>
<name>A0A6A5XGG3_9PLEO</name>
<evidence type="ECO:0000313" key="2">
    <source>
        <dbReference type="Proteomes" id="UP000799778"/>
    </source>
</evidence>
<dbReference type="Proteomes" id="UP000799778">
    <property type="component" value="Unassembled WGS sequence"/>
</dbReference>
<sequence length="233" mass="27797">MEQCVDTPMPKLSNEPRKLPYLPNELRIRIISFIADPEFLWTTCRFISPEFKQWAEEQYAREHLPRLKFAIDITPLQRKQIRPTNADGQLYPHDKTEFLFNFASFKVSDTSVAILRADGPPWTRYIMQDRPRYWRSEDAYDFLQEDGYASFYQIMSEMDLGLRMAGKAHVCPCRSLRDQTKRGFCKRYEGVGRFVEWKAEERVLEVRWRLLLAFVYATPCPVVRHWRDDAWRG</sequence>
<dbReference type="AlphaFoldDB" id="A0A6A5XGG3"/>
<accession>A0A6A5XGG3</accession>
<evidence type="ECO:0008006" key="3">
    <source>
        <dbReference type="Google" id="ProtNLM"/>
    </source>
</evidence>
<organism evidence="1 2">
    <name type="scientific">Aaosphaeria arxii CBS 175.79</name>
    <dbReference type="NCBI Taxonomy" id="1450172"/>
    <lineage>
        <taxon>Eukaryota</taxon>
        <taxon>Fungi</taxon>
        <taxon>Dikarya</taxon>
        <taxon>Ascomycota</taxon>
        <taxon>Pezizomycotina</taxon>
        <taxon>Dothideomycetes</taxon>
        <taxon>Pleosporomycetidae</taxon>
        <taxon>Pleosporales</taxon>
        <taxon>Pleosporales incertae sedis</taxon>
        <taxon>Aaosphaeria</taxon>
    </lineage>
</organism>
<dbReference type="RefSeq" id="XP_033380288.1">
    <property type="nucleotide sequence ID" value="XM_033528821.1"/>
</dbReference>
<protein>
    <recommendedName>
        <fullName evidence="3">F-box domain-containing protein</fullName>
    </recommendedName>
</protein>
<dbReference type="GeneID" id="54286218"/>
<evidence type="ECO:0000313" key="1">
    <source>
        <dbReference type="EMBL" id="KAF2011949.1"/>
    </source>
</evidence>
<dbReference type="EMBL" id="ML978073">
    <property type="protein sequence ID" value="KAF2011949.1"/>
    <property type="molecule type" value="Genomic_DNA"/>
</dbReference>
<proteinExistence type="predicted"/>
<keyword evidence="2" id="KW-1185">Reference proteome</keyword>